<organism evidence="11 12">
    <name type="scientific">Artemisia annua</name>
    <name type="common">Sweet wormwood</name>
    <dbReference type="NCBI Taxonomy" id="35608"/>
    <lineage>
        <taxon>Eukaryota</taxon>
        <taxon>Viridiplantae</taxon>
        <taxon>Streptophyta</taxon>
        <taxon>Embryophyta</taxon>
        <taxon>Tracheophyta</taxon>
        <taxon>Spermatophyta</taxon>
        <taxon>Magnoliopsida</taxon>
        <taxon>eudicotyledons</taxon>
        <taxon>Gunneridae</taxon>
        <taxon>Pentapetalae</taxon>
        <taxon>asterids</taxon>
        <taxon>campanulids</taxon>
        <taxon>Asterales</taxon>
        <taxon>Asteraceae</taxon>
        <taxon>Asteroideae</taxon>
        <taxon>Anthemideae</taxon>
        <taxon>Artemisiinae</taxon>
        <taxon>Artemisia</taxon>
    </lineage>
</organism>
<keyword evidence="4" id="KW-0547">Nucleotide-binding</keyword>
<dbReference type="EMBL" id="PKPP01009760">
    <property type="protein sequence ID" value="PWA47541.1"/>
    <property type="molecule type" value="Genomic_DNA"/>
</dbReference>
<dbReference type="SUPFAM" id="SSF56112">
    <property type="entry name" value="Protein kinase-like (PK-like)"/>
    <property type="match status" value="1"/>
</dbReference>
<dbReference type="GO" id="GO:0004674">
    <property type="term" value="F:protein serine/threonine kinase activity"/>
    <property type="evidence" value="ECO:0007669"/>
    <property type="project" value="InterPro"/>
</dbReference>
<keyword evidence="6 9" id="KW-1133">Transmembrane helix</keyword>
<dbReference type="SMART" id="SM00473">
    <property type="entry name" value="PAN_AP"/>
    <property type="match status" value="1"/>
</dbReference>
<evidence type="ECO:0000256" key="1">
    <source>
        <dbReference type="ARBA" id="ARBA00004479"/>
    </source>
</evidence>
<dbReference type="Pfam" id="PF00954">
    <property type="entry name" value="S_locus_glycop"/>
    <property type="match status" value="1"/>
</dbReference>
<dbReference type="PANTHER" id="PTHR32444">
    <property type="entry name" value="BULB-TYPE LECTIN DOMAIN-CONTAINING PROTEIN"/>
    <property type="match status" value="1"/>
</dbReference>
<feature type="domain" description="Apple" evidence="10">
    <location>
        <begin position="180"/>
        <end position="262"/>
    </location>
</feature>
<keyword evidence="3" id="KW-0732">Signal</keyword>
<comment type="caution">
    <text evidence="11">The sequence shown here is derived from an EMBL/GenBank/DDBJ whole genome shotgun (WGS) entry which is preliminary data.</text>
</comment>
<keyword evidence="12" id="KW-1185">Reference proteome</keyword>
<name>A0A2U1LEV4_ARTAN</name>
<dbReference type="GO" id="GO:0048544">
    <property type="term" value="P:recognition of pollen"/>
    <property type="evidence" value="ECO:0007669"/>
    <property type="project" value="InterPro"/>
</dbReference>
<dbReference type="STRING" id="35608.A0A2U1LEV4"/>
<dbReference type="Gene3D" id="3.30.200.20">
    <property type="entry name" value="Phosphorylase Kinase, domain 1"/>
    <property type="match status" value="1"/>
</dbReference>
<keyword evidence="11" id="KW-0418">Kinase</keyword>
<dbReference type="PROSITE" id="PS50948">
    <property type="entry name" value="PAN"/>
    <property type="match status" value="1"/>
</dbReference>
<protein>
    <submittedName>
        <fullName evidence="11">Receptor kinase 3</fullName>
    </submittedName>
</protein>
<evidence type="ECO:0000256" key="3">
    <source>
        <dbReference type="ARBA" id="ARBA00022729"/>
    </source>
</evidence>
<dbReference type="AlphaFoldDB" id="A0A2U1LEV4"/>
<dbReference type="Pfam" id="PF12398">
    <property type="entry name" value="DUF3660"/>
    <property type="match status" value="1"/>
</dbReference>
<keyword evidence="5" id="KW-0067">ATP-binding</keyword>
<feature type="transmembrane region" description="Helical" evidence="9">
    <location>
        <begin position="290"/>
        <end position="311"/>
    </location>
</feature>
<dbReference type="PANTHER" id="PTHR32444:SF89">
    <property type="entry name" value="S GLYCOPROTEIN"/>
    <property type="match status" value="1"/>
</dbReference>
<comment type="subcellular location">
    <subcellularLocation>
        <location evidence="1">Membrane</location>
        <topology evidence="1">Single-pass type I membrane protein</topology>
    </subcellularLocation>
</comment>
<dbReference type="GO" id="GO:0005524">
    <property type="term" value="F:ATP binding"/>
    <property type="evidence" value="ECO:0007669"/>
    <property type="project" value="UniProtKB-KW"/>
</dbReference>
<proteinExistence type="predicted"/>
<evidence type="ECO:0000256" key="8">
    <source>
        <dbReference type="ARBA" id="ARBA00023157"/>
    </source>
</evidence>
<accession>A0A2U1LEV4</accession>
<dbReference type="CDD" id="cd01098">
    <property type="entry name" value="PAN_AP_plant"/>
    <property type="match status" value="1"/>
</dbReference>
<dbReference type="Pfam" id="PF08276">
    <property type="entry name" value="PAN_2"/>
    <property type="match status" value="1"/>
</dbReference>
<dbReference type="GO" id="GO:0016020">
    <property type="term" value="C:membrane"/>
    <property type="evidence" value="ECO:0007669"/>
    <property type="project" value="UniProtKB-SubCell"/>
</dbReference>
<sequence>MKKETKETGNSKFIRSWKSNNDPGSGDYTFKMEVEGYPEIVVWHKDTKICRSGEWNGKRFSGTPEMKGVRIMNFSFVENSEDIYYTYNMLNSSAYTRLVINSSGILQRYIWVENAKYWNQFWFYPSDQCDNYGACGPYGVCDANNAPNCKCMTGFGPKDKQAWELRDGSGGCIRTSTLDCGSDGFLPLKNVRLPEGSRAVIDQNMNLSQCREICKNNCSCAAYANMDITRGGSGCAYWAVDLMDIRQYADAEGGQDLYIRVSASDLVAAQSPTTENSKNDSSNDSQIVKIVASTIAGVCAVLIILLILFYLKRRKIKRLKRSKTGITDTQERSEAFLLNDKVILPSKRDYHGETNMDELELPLLDFATLAKATNNFSEENKLGQGGFGSVYKSLSSSQNMDRLRYVAGNFLYNAKIGTDWDTRPCLKIKMWKAMFTLIEQLV</sequence>
<evidence type="ECO:0000256" key="4">
    <source>
        <dbReference type="ARBA" id="ARBA00022741"/>
    </source>
</evidence>
<keyword evidence="11" id="KW-0808">Transferase</keyword>
<reference evidence="11 12" key="1">
    <citation type="journal article" date="2018" name="Mol. Plant">
        <title>The genome of Artemisia annua provides insight into the evolution of Asteraceae family and artemisinin biosynthesis.</title>
        <authorList>
            <person name="Shen Q."/>
            <person name="Zhang L."/>
            <person name="Liao Z."/>
            <person name="Wang S."/>
            <person name="Yan T."/>
            <person name="Shi P."/>
            <person name="Liu M."/>
            <person name="Fu X."/>
            <person name="Pan Q."/>
            <person name="Wang Y."/>
            <person name="Lv Z."/>
            <person name="Lu X."/>
            <person name="Zhang F."/>
            <person name="Jiang W."/>
            <person name="Ma Y."/>
            <person name="Chen M."/>
            <person name="Hao X."/>
            <person name="Li L."/>
            <person name="Tang Y."/>
            <person name="Lv G."/>
            <person name="Zhou Y."/>
            <person name="Sun X."/>
            <person name="Brodelius P.E."/>
            <person name="Rose J.K.C."/>
            <person name="Tang K."/>
        </authorList>
    </citation>
    <scope>NUCLEOTIDE SEQUENCE [LARGE SCALE GENOMIC DNA]</scope>
    <source>
        <strain evidence="12">cv. Huhao1</strain>
        <tissue evidence="11">Leaf</tissue>
    </source>
</reference>
<evidence type="ECO:0000256" key="5">
    <source>
        <dbReference type="ARBA" id="ARBA00022840"/>
    </source>
</evidence>
<keyword evidence="2 9" id="KW-0812">Transmembrane</keyword>
<evidence type="ECO:0000256" key="2">
    <source>
        <dbReference type="ARBA" id="ARBA00022692"/>
    </source>
</evidence>
<keyword evidence="11" id="KW-0675">Receptor</keyword>
<evidence type="ECO:0000259" key="10">
    <source>
        <dbReference type="PROSITE" id="PS50948"/>
    </source>
</evidence>
<dbReference type="OrthoDB" id="785331at2759"/>
<dbReference type="InterPro" id="IPR022126">
    <property type="entry name" value="S-locus_recpt_kinase"/>
</dbReference>
<evidence type="ECO:0000256" key="6">
    <source>
        <dbReference type="ARBA" id="ARBA00022989"/>
    </source>
</evidence>
<dbReference type="InterPro" id="IPR011009">
    <property type="entry name" value="Kinase-like_dom_sf"/>
</dbReference>
<evidence type="ECO:0000313" key="11">
    <source>
        <dbReference type="EMBL" id="PWA47541.1"/>
    </source>
</evidence>
<dbReference type="InterPro" id="IPR003609">
    <property type="entry name" value="Pan_app"/>
</dbReference>
<evidence type="ECO:0000256" key="9">
    <source>
        <dbReference type="SAM" id="Phobius"/>
    </source>
</evidence>
<keyword evidence="8" id="KW-1015">Disulfide bond</keyword>
<dbReference type="Proteomes" id="UP000245207">
    <property type="component" value="Unassembled WGS sequence"/>
</dbReference>
<evidence type="ECO:0000313" key="12">
    <source>
        <dbReference type="Proteomes" id="UP000245207"/>
    </source>
</evidence>
<keyword evidence="7 9" id="KW-0472">Membrane</keyword>
<dbReference type="InterPro" id="IPR000858">
    <property type="entry name" value="S_locus_glycoprot_dom"/>
</dbReference>
<evidence type="ECO:0000256" key="7">
    <source>
        <dbReference type="ARBA" id="ARBA00023136"/>
    </source>
</evidence>
<gene>
    <name evidence="11" type="ORF">CTI12_AA498440</name>
</gene>